<accession>A0A9J5YXZ8</accession>
<dbReference type="EMBL" id="JACXVP010000005">
    <property type="protein sequence ID" value="KAG5605579.1"/>
    <property type="molecule type" value="Genomic_DNA"/>
</dbReference>
<evidence type="ECO:0000313" key="3">
    <source>
        <dbReference type="Proteomes" id="UP000824120"/>
    </source>
</evidence>
<name>A0A9J5YXZ8_SOLCO</name>
<sequence length="234" mass="26186">MSNPSSPPKSPLSQEIEIPSLFNFSIPPPEGSPSTPVCGVGETDEFITLHTDVLESPISNPIEILPCSPMIILLGKDSQNFEAQRVDSDEEEDEEETPLVWSRKRIQRANALTMVVSNLGATEAIPEIRFEEEPTDSEIKKKRKGKGKIVESSNKGDKRRYATRRTVQKLLGDALTANKAQIERNHKQRRLCVPTEEPISLPQEIGSSKIESEDIVRGVMKWKKEAEEDQIKAK</sequence>
<feature type="region of interest" description="Disordered" evidence="1">
    <location>
        <begin position="133"/>
        <end position="160"/>
    </location>
</feature>
<keyword evidence="3" id="KW-1185">Reference proteome</keyword>
<gene>
    <name evidence="2" type="ORF">H5410_027071</name>
</gene>
<dbReference type="Proteomes" id="UP000824120">
    <property type="component" value="Chromosome 5"/>
</dbReference>
<organism evidence="2 3">
    <name type="scientific">Solanum commersonii</name>
    <name type="common">Commerson's wild potato</name>
    <name type="synonym">Commerson's nightshade</name>
    <dbReference type="NCBI Taxonomy" id="4109"/>
    <lineage>
        <taxon>Eukaryota</taxon>
        <taxon>Viridiplantae</taxon>
        <taxon>Streptophyta</taxon>
        <taxon>Embryophyta</taxon>
        <taxon>Tracheophyta</taxon>
        <taxon>Spermatophyta</taxon>
        <taxon>Magnoliopsida</taxon>
        <taxon>eudicotyledons</taxon>
        <taxon>Gunneridae</taxon>
        <taxon>Pentapetalae</taxon>
        <taxon>asterids</taxon>
        <taxon>lamiids</taxon>
        <taxon>Solanales</taxon>
        <taxon>Solanaceae</taxon>
        <taxon>Solanoideae</taxon>
        <taxon>Solaneae</taxon>
        <taxon>Solanum</taxon>
    </lineage>
</organism>
<protein>
    <submittedName>
        <fullName evidence="2">Uncharacterized protein</fullName>
    </submittedName>
</protein>
<reference evidence="2 3" key="1">
    <citation type="submission" date="2020-09" db="EMBL/GenBank/DDBJ databases">
        <title>De no assembly of potato wild relative species, Solanum commersonii.</title>
        <authorList>
            <person name="Cho K."/>
        </authorList>
    </citation>
    <scope>NUCLEOTIDE SEQUENCE [LARGE SCALE GENOMIC DNA]</scope>
    <source>
        <strain evidence="2">LZ3.2</strain>
        <tissue evidence="2">Leaf</tissue>
    </source>
</reference>
<feature type="compositionally biased region" description="Pro residues" evidence="1">
    <location>
        <begin position="1"/>
        <end position="10"/>
    </location>
</feature>
<evidence type="ECO:0000313" key="2">
    <source>
        <dbReference type="EMBL" id="KAG5605579.1"/>
    </source>
</evidence>
<feature type="region of interest" description="Disordered" evidence="1">
    <location>
        <begin position="1"/>
        <end position="37"/>
    </location>
</feature>
<comment type="caution">
    <text evidence="2">The sequence shown here is derived from an EMBL/GenBank/DDBJ whole genome shotgun (WGS) entry which is preliminary data.</text>
</comment>
<proteinExistence type="predicted"/>
<evidence type="ECO:0000256" key="1">
    <source>
        <dbReference type="SAM" id="MobiDB-lite"/>
    </source>
</evidence>
<dbReference type="AlphaFoldDB" id="A0A9J5YXZ8"/>